<feature type="compositionally biased region" description="Basic and acidic residues" evidence="1">
    <location>
        <begin position="133"/>
        <end position="158"/>
    </location>
</feature>
<dbReference type="InterPro" id="IPR007313">
    <property type="entry name" value="FxsA"/>
</dbReference>
<evidence type="ECO:0000256" key="2">
    <source>
        <dbReference type="SAM" id="Phobius"/>
    </source>
</evidence>
<sequence length="158" mass="17230">MPILFLLFIVIPLIEIALFVQVGDEIGVLPTVALVVITAAVGVLLIRWQGVATLLRARTRMAEGQLPAREMIEGVMLAVAGAFLLTPGFFTDTLGFLLLIPFSRRALIHLLGDKIKVQAAAGNGPRGGFTPGDDEHTFEGEYRRTDEPRPERDSLPKK</sequence>
<dbReference type="NCBIfam" id="NF008528">
    <property type="entry name" value="PRK11463.1-2"/>
    <property type="match status" value="1"/>
</dbReference>
<accession>A0A9X2KRH7</accession>
<dbReference type="EMBL" id="JAMFTH010000001">
    <property type="protein sequence ID" value="MCP8897866.1"/>
    <property type="molecule type" value="Genomic_DNA"/>
</dbReference>
<dbReference type="AlphaFoldDB" id="A0A9X2KRH7"/>
<reference evidence="3" key="1">
    <citation type="submission" date="2022-05" db="EMBL/GenBank/DDBJ databases">
        <authorList>
            <person name="Sun H.-N."/>
        </authorList>
    </citation>
    <scope>NUCLEOTIDE SEQUENCE</scope>
    <source>
        <strain evidence="3">HB14</strain>
    </source>
</reference>
<proteinExistence type="predicted"/>
<keyword evidence="2" id="KW-0472">Membrane</keyword>
<evidence type="ECO:0000313" key="4">
    <source>
        <dbReference type="Proteomes" id="UP001139319"/>
    </source>
</evidence>
<keyword evidence="2" id="KW-0812">Transmembrane</keyword>
<gene>
    <name evidence="3" type="ORF">M6D89_00985</name>
</gene>
<protein>
    <submittedName>
        <fullName evidence="3">FxsA family protein</fullName>
    </submittedName>
</protein>
<name>A0A9X2KRH7_9GAMM</name>
<feature type="region of interest" description="Disordered" evidence="1">
    <location>
        <begin position="122"/>
        <end position="158"/>
    </location>
</feature>
<feature type="transmembrane region" description="Helical" evidence="2">
    <location>
        <begin position="75"/>
        <end position="100"/>
    </location>
</feature>
<dbReference type="PANTHER" id="PTHR35335">
    <property type="entry name" value="UPF0716 PROTEIN FXSA"/>
    <property type="match status" value="1"/>
</dbReference>
<reference evidence="3" key="2">
    <citation type="submission" date="2023-01" db="EMBL/GenBank/DDBJ databases">
        <title>Gilvimarinus xylanilyticus HB14 isolated from Caulerpa lentillifera aquaculture base in Hainan, China.</title>
        <authorList>
            <person name="Zhang Y.-J."/>
        </authorList>
    </citation>
    <scope>NUCLEOTIDE SEQUENCE</scope>
    <source>
        <strain evidence="3">HB14</strain>
    </source>
</reference>
<dbReference type="PANTHER" id="PTHR35335:SF1">
    <property type="entry name" value="UPF0716 PROTEIN FXSA"/>
    <property type="match status" value="1"/>
</dbReference>
<comment type="caution">
    <text evidence="3">The sequence shown here is derived from an EMBL/GenBank/DDBJ whole genome shotgun (WGS) entry which is preliminary data.</text>
</comment>
<keyword evidence="2" id="KW-1133">Transmembrane helix</keyword>
<dbReference type="Proteomes" id="UP001139319">
    <property type="component" value="Unassembled WGS sequence"/>
</dbReference>
<evidence type="ECO:0000313" key="3">
    <source>
        <dbReference type="EMBL" id="MCP8897866.1"/>
    </source>
</evidence>
<feature type="transmembrane region" description="Helical" evidence="2">
    <location>
        <begin position="29"/>
        <end position="55"/>
    </location>
</feature>
<keyword evidence="4" id="KW-1185">Reference proteome</keyword>
<evidence type="ECO:0000256" key="1">
    <source>
        <dbReference type="SAM" id="MobiDB-lite"/>
    </source>
</evidence>
<dbReference type="Pfam" id="PF04186">
    <property type="entry name" value="FxsA"/>
    <property type="match status" value="1"/>
</dbReference>
<organism evidence="3 4">
    <name type="scientific">Gilvimarinus xylanilyticus</name>
    <dbReference type="NCBI Taxonomy" id="2944139"/>
    <lineage>
        <taxon>Bacteria</taxon>
        <taxon>Pseudomonadati</taxon>
        <taxon>Pseudomonadota</taxon>
        <taxon>Gammaproteobacteria</taxon>
        <taxon>Cellvibrionales</taxon>
        <taxon>Cellvibrionaceae</taxon>
        <taxon>Gilvimarinus</taxon>
    </lineage>
</organism>
<dbReference type="GO" id="GO:0016020">
    <property type="term" value="C:membrane"/>
    <property type="evidence" value="ECO:0007669"/>
    <property type="project" value="InterPro"/>
</dbReference>